<proteinExistence type="predicted"/>
<protein>
    <submittedName>
        <fullName evidence="2">Uncharacterized protein</fullName>
    </submittedName>
</protein>
<evidence type="ECO:0000313" key="3">
    <source>
        <dbReference type="Proteomes" id="UP000572817"/>
    </source>
</evidence>
<feature type="region of interest" description="Disordered" evidence="1">
    <location>
        <begin position="1"/>
        <end position="102"/>
    </location>
</feature>
<organism evidence="2 3">
    <name type="scientific">Botryosphaeria dothidea</name>
    <dbReference type="NCBI Taxonomy" id="55169"/>
    <lineage>
        <taxon>Eukaryota</taxon>
        <taxon>Fungi</taxon>
        <taxon>Dikarya</taxon>
        <taxon>Ascomycota</taxon>
        <taxon>Pezizomycotina</taxon>
        <taxon>Dothideomycetes</taxon>
        <taxon>Dothideomycetes incertae sedis</taxon>
        <taxon>Botryosphaeriales</taxon>
        <taxon>Botryosphaeriaceae</taxon>
        <taxon>Botryosphaeria</taxon>
    </lineage>
</organism>
<keyword evidence="3" id="KW-1185">Reference proteome</keyword>
<feature type="compositionally biased region" description="Basic and acidic residues" evidence="1">
    <location>
        <begin position="63"/>
        <end position="80"/>
    </location>
</feature>
<gene>
    <name evidence="2" type="ORF">GTA08_BOTSDO07309</name>
</gene>
<dbReference type="OrthoDB" id="3964285at2759"/>
<accession>A0A8H4IQA9</accession>
<feature type="compositionally biased region" description="Basic and acidic residues" evidence="1">
    <location>
        <begin position="89"/>
        <end position="102"/>
    </location>
</feature>
<dbReference type="Proteomes" id="UP000572817">
    <property type="component" value="Unassembled WGS sequence"/>
</dbReference>
<comment type="caution">
    <text evidence="2">The sequence shown here is derived from an EMBL/GenBank/DDBJ whole genome shotgun (WGS) entry which is preliminary data.</text>
</comment>
<evidence type="ECO:0000256" key="1">
    <source>
        <dbReference type="SAM" id="MobiDB-lite"/>
    </source>
</evidence>
<reference evidence="2" key="1">
    <citation type="submission" date="2020-04" db="EMBL/GenBank/DDBJ databases">
        <title>Genome Assembly and Annotation of Botryosphaeria dothidea sdau 11-99, a Latent Pathogen of Apple Fruit Ring Rot in China.</title>
        <authorList>
            <person name="Yu C."/>
            <person name="Diao Y."/>
            <person name="Lu Q."/>
            <person name="Zhao J."/>
            <person name="Cui S."/>
            <person name="Peng C."/>
            <person name="He B."/>
            <person name="Liu H."/>
        </authorList>
    </citation>
    <scope>NUCLEOTIDE SEQUENCE [LARGE SCALE GENOMIC DNA]</scope>
    <source>
        <strain evidence="2">Sdau11-99</strain>
    </source>
</reference>
<name>A0A8H4IQA9_9PEZI</name>
<dbReference type="AlphaFoldDB" id="A0A8H4IQA9"/>
<evidence type="ECO:0000313" key="2">
    <source>
        <dbReference type="EMBL" id="KAF4305720.1"/>
    </source>
</evidence>
<dbReference type="EMBL" id="WWBZ02000040">
    <property type="protein sequence ID" value="KAF4305720.1"/>
    <property type="molecule type" value="Genomic_DNA"/>
</dbReference>
<sequence length="102" mass="11617">MPGPFYARYAPERSPPSPELAPTPVSEKEEKRTKKRKRTEVQDAAVEEDEDAALKKHKSVLSKFEKSTKIAERLKAREPSAEDEDPREEPELHGKSSTYEHA</sequence>